<dbReference type="Pfam" id="PF07603">
    <property type="entry name" value="Lcl_C"/>
    <property type="match status" value="1"/>
</dbReference>
<name>A0A5C1Q2P5_9BURK</name>
<dbReference type="EMBL" id="CP035708">
    <property type="protein sequence ID" value="QEN02333.1"/>
    <property type="molecule type" value="Genomic_DNA"/>
</dbReference>
<dbReference type="OrthoDB" id="8555302at2"/>
<keyword evidence="1" id="KW-0732">Signal</keyword>
<feature type="signal peptide" evidence="1">
    <location>
        <begin position="1"/>
        <end position="35"/>
    </location>
</feature>
<accession>A0A5C1Q2P5</accession>
<gene>
    <name evidence="3" type="ORF">EWH46_17245</name>
</gene>
<organism evidence="3 4">
    <name type="scientific">Sphaerotilus sulfidivorans</name>
    <dbReference type="NCBI Taxonomy" id="639200"/>
    <lineage>
        <taxon>Bacteria</taxon>
        <taxon>Pseudomonadati</taxon>
        <taxon>Pseudomonadota</taxon>
        <taxon>Betaproteobacteria</taxon>
        <taxon>Burkholderiales</taxon>
        <taxon>Sphaerotilaceae</taxon>
        <taxon>Sphaerotilus</taxon>
    </lineage>
</organism>
<protein>
    <submittedName>
        <fullName evidence="3">DUF1566 domain-containing protein</fullName>
    </submittedName>
</protein>
<feature type="chain" id="PRO_5022849506" evidence="1">
    <location>
        <begin position="36"/>
        <end position="203"/>
    </location>
</feature>
<evidence type="ECO:0000259" key="2">
    <source>
        <dbReference type="Pfam" id="PF07603"/>
    </source>
</evidence>
<sequence>MSCAVPAASRPPVFSLSSTGLMLSLSLLLSLPSVAAAPEPQGLVAVSKDGQTVVDVESGLAWSRCVEGMRWSGGRCVGQALRVMQSQGPDLAAARRQADGRPWRVPRAIEMRRVLQRAAGSPGGIDKLFPDTPEGWLWSASATIEAGPVNIHSYDSVMRGRTSENEERLDGLHGWVIDGHTGRARSDMSRDTPLPVRLVRPRD</sequence>
<feature type="domain" description="Lcl C-terminal" evidence="2">
    <location>
        <begin position="51"/>
        <end position="200"/>
    </location>
</feature>
<dbReference type="Proteomes" id="UP000323522">
    <property type="component" value="Chromosome"/>
</dbReference>
<dbReference type="AlphaFoldDB" id="A0A5C1Q2P5"/>
<dbReference type="InterPro" id="IPR011460">
    <property type="entry name" value="Lcl_C"/>
</dbReference>
<dbReference type="KEGG" id="snn:EWH46_17245"/>
<evidence type="ECO:0000313" key="4">
    <source>
        <dbReference type="Proteomes" id="UP000323522"/>
    </source>
</evidence>
<evidence type="ECO:0000256" key="1">
    <source>
        <dbReference type="SAM" id="SignalP"/>
    </source>
</evidence>
<reference evidence="3 4" key="1">
    <citation type="submission" date="2019-02" db="EMBL/GenBank/DDBJ databases">
        <title>Complete Genome Sequence and Methylome Analysis of Sphaerotilus natans subsp. sulfidivorans D-507.</title>
        <authorList>
            <person name="Fomenkov A."/>
            <person name="Gridneva E."/>
            <person name="Smolyakov D."/>
            <person name="Dubinina G."/>
            <person name="Vincze T."/>
            <person name="Grabovich M."/>
            <person name="Roberts R.J."/>
        </authorList>
    </citation>
    <scope>NUCLEOTIDE SEQUENCE [LARGE SCALE GENOMIC DNA]</scope>
    <source>
        <strain evidence="3 4">D-507</strain>
    </source>
</reference>
<proteinExistence type="predicted"/>
<evidence type="ECO:0000313" key="3">
    <source>
        <dbReference type="EMBL" id="QEN02333.1"/>
    </source>
</evidence>